<feature type="domain" description="CCT" evidence="12">
    <location>
        <begin position="350"/>
        <end position="392"/>
    </location>
</feature>
<dbReference type="GO" id="GO:0006355">
    <property type="term" value="P:regulation of DNA-templated transcription"/>
    <property type="evidence" value="ECO:0007669"/>
    <property type="project" value="UniProtKB-ARBA"/>
</dbReference>
<dbReference type="PANTHER" id="PTHR31717">
    <property type="entry name" value="ZINC FINGER PROTEIN CONSTANS-LIKE 10"/>
    <property type="match status" value="1"/>
</dbReference>
<dbReference type="InterPro" id="IPR000315">
    <property type="entry name" value="Znf_B-box"/>
</dbReference>
<evidence type="ECO:0000259" key="11">
    <source>
        <dbReference type="PROSITE" id="PS50119"/>
    </source>
</evidence>
<evidence type="ECO:0000256" key="7">
    <source>
        <dbReference type="ARBA" id="ARBA00023242"/>
    </source>
</evidence>
<evidence type="ECO:0000256" key="9">
    <source>
        <dbReference type="PROSITE-ProRule" id="PRU00357"/>
    </source>
</evidence>
<feature type="compositionally biased region" description="Polar residues" evidence="10">
    <location>
        <begin position="1"/>
        <end position="18"/>
    </location>
</feature>
<dbReference type="SMART" id="SM00336">
    <property type="entry name" value="BBOX"/>
    <property type="match status" value="2"/>
</dbReference>
<dbReference type="EMBL" id="QPKB01000010">
    <property type="protein sequence ID" value="RWR94106.1"/>
    <property type="molecule type" value="Genomic_DNA"/>
</dbReference>
<evidence type="ECO:0000256" key="8">
    <source>
        <dbReference type="PROSITE-ProRule" id="PRU00024"/>
    </source>
</evidence>
<keyword evidence="5 8" id="KW-0863">Zinc-finger</keyword>
<dbReference type="InterPro" id="IPR049808">
    <property type="entry name" value="CONSTANS-like_Bbox1"/>
</dbReference>
<protein>
    <submittedName>
        <fullName evidence="13">Zinc finger protein CONSTANS-LIKE 13</fullName>
    </submittedName>
</protein>
<name>A0A443PTM6_9MAGN</name>
<dbReference type="Proteomes" id="UP000283530">
    <property type="component" value="Unassembled WGS sequence"/>
</dbReference>
<sequence length="405" mass="46140">MPNSPPSKQTHLLQTPKNQSQQQEEKDEQTQQNHHHHHHLCDFCNKSIPLLYCRADTARLCFSCDRSVHSDNPLFSKHQRNHLCNACEANPASIFCSTHNLFLCQNCDWDVHDGLSPAHDRRPLEGFSGCPSAIEFASAFGVDEKGLLGEEDGEDWVDRVLDGWVWETSAPVVSLDDLIVPTTAVAGSCHGFQAVGVSPPLKHRNVGCGKYKEEILKQLRDLVKTETPNDECETLDAVHGLQYLVPEQNIQPQNLSTENENDAVPILVPCYEASAVQWHDNSHEATDPVSFSYKNFLENTIEENSSVLDGYTNVHDSETHTNEDKKEIISCFEEIPRLQPRVYELTGHDRDMVLLRYKEKKKTRRYDKHIRYESRKARADSRTRVKGRFAKVTNDQKVDSVERQV</sequence>
<keyword evidence="7 9" id="KW-0539">Nucleus</keyword>
<reference evidence="13 14" key="1">
    <citation type="journal article" date="2019" name="Nat. Plants">
        <title>Stout camphor tree genome fills gaps in understanding of flowering plant genome evolution.</title>
        <authorList>
            <person name="Chaw S.M."/>
            <person name="Liu Y.C."/>
            <person name="Wu Y.W."/>
            <person name="Wang H.Y."/>
            <person name="Lin C.I."/>
            <person name="Wu C.S."/>
            <person name="Ke H.M."/>
            <person name="Chang L.Y."/>
            <person name="Hsu C.Y."/>
            <person name="Yang H.T."/>
            <person name="Sudianto E."/>
            <person name="Hsu M.H."/>
            <person name="Wu K.P."/>
            <person name="Wang L.N."/>
            <person name="Leebens-Mack J.H."/>
            <person name="Tsai I.J."/>
        </authorList>
    </citation>
    <scope>NUCLEOTIDE SEQUENCE [LARGE SCALE GENOMIC DNA]</scope>
    <source>
        <strain evidence="14">cv. Chaw 1501</strain>
        <tissue evidence="13">Young leaves</tissue>
    </source>
</reference>
<comment type="similarity">
    <text evidence="2">Belongs to the CONSTANS family.</text>
</comment>
<feature type="region of interest" description="Disordered" evidence="10">
    <location>
        <begin position="1"/>
        <end position="32"/>
    </location>
</feature>
<dbReference type="GO" id="GO:0005634">
    <property type="term" value="C:nucleus"/>
    <property type="evidence" value="ECO:0007669"/>
    <property type="project" value="UniProtKB-SubCell"/>
</dbReference>
<evidence type="ECO:0000256" key="6">
    <source>
        <dbReference type="ARBA" id="ARBA00022833"/>
    </source>
</evidence>
<keyword evidence="14" id="KW-1185">Reference proteome</keyword>
<evidence type="ECO:0000256" key="1">
    <source>
        <dbReference type="ARBA" id="ARBA00004123"/>
    </source>
</evidence>
<evidence type="ECO:0000256" key="3">
    <source>
        <dbReference type="ARBA" id="ARBA00022723"/>
    </source>
</evidence>
<evidence type="ECO:0000256" key="10">
    <source>
        <dbReference type="SAM" id="MobiDB-lite"/>
    </source>
</evidence>
<dbReference type="GO" id="GO:0008270">
    <property type="term" value="F:zinc ion binding"/>
    <property type="evidence" value="ECO:0007669"/>
    <property type="project" value="UniProtKB-KW"/>
</dbReference>
<gene>
    <name evidence="13" type="ORF">CKAN_02338600</name>
</gene>
<dbReference type="Pfam" id="PF00643">
    <property type="entry name" value="zf-B_box"/>
    <property type="match status" value="1"/>
</dbReference>
<accession>A0A443PTM6</accession>
<evidence type="ECO:0000256" key="2">
    <source>
        <dbReference type="ARBA" id="ARBA00010024"/>
    </source>
</evidence>
<evidence type="ECO:0000313" key="13">
    <source>
        <dbReference type="EMBL" id="RWR94106.1"/>
    </source>
</evidence>
<evidence type="ECO:0000313" key="14">
    <source>
        <dbReference type="Proteomes" id="UP000283530"/>
    </source>
</evidence>
<feature type="domain" description="B box-type" evidence="11">
    <location>
        <begin position="79"/>
        <end position="124"/>
    </location>
</feature>
<dbReference type="PROSITE" id="PS50119">
    <property type="entry name" value="ZF_BBOX"/>
    <property type="match status" value="2"/>
</dbReference>
<keyword evidence="4" id="KW-0677">Repeat</keyword>
<feature type="domain" description="B box-type" evidence="11">
    <location>
        <begin position="36"/>
        <end position="83"/>
    </location>
</feature>
<keyword evidence="3" id="KW-0479">Metal-binding</keyword>
<comment type="caution">
    <text evidence="13">The sequence shown here is derived from an EMBL/GenBank/DDBJ whole genome shotgun (WGS) entry which is preliminary data.</text>
</comment>
<dbReference type="OrthoDB" id="153872at2759"/>
<dbReference type="InterPro" id="IPR010402">
    <property type="entry name" value="CCT_domain"/>
</dbReference>
<keyword evidence="6" id="KW-0862">Zinc</keyword>
<dbReference type="AlphaFoldDB" id="A0A443PTM6"/>
<evidence type="ECO:0000256" key="4">
    <source>
        <dbReference type="ARBA" id="ARBA00022737"/>
    </source>
</evidence>
<dbReference type="Pfam" id="PF06203">
    <property type="entry name" value="CCT"/>
    <property type="match status" value="1"/>
</dbReference>
<comment type="subcellular location">
    <subcellularLocation>
        <location evidence="1 9">Nucleus</location>
    </subcellularLocation>
</comment>
<dbReference type="CDD" id="cd19821">
    <property type="entry name" value="Bbox1_BBX-like"/>
    <property type="match status" value="2"/>
</dbReference>
<evidence type="ECO:0000256" key="5">
    <source>
        <dbReference type="ARBA" id="ARBA00022771"/>
    </source>
</evidence>
<dbReference type="PANTHER" id="PTHR31717:SF58">
    <property type="entry name" value="ZINC FINGER PROTEIN CONSTANS-LIKE 13"/>
    <property type="match status" value="1"/>
</dbReference>
<dbReference type="PROSITE" id="PS51017">
    <property type="entry name" value="CCT"/>
    <property type="match status" value="1"/>
</dbReference>
<organism evidence="13 14">
    <name type="scientific">Cinnamomum micranthum f. kanehirae</name>
    <dbReference type="NCBI Taxonomy" id="337451"/>
    <lineage>
        <taxon>Eukaryota</taxon>
        <taxon>Viridiplantae</taxon>
        <taxon>Streptophyta</taxon>
        <taxon>Embryophyta</taxon>
        <taxon>Tracheophyta</taxon>
        <taxon>Spermatophyta</taxon>
        <taxon>Magnoliopsida</taxon>
        <taxon>Magnoliidae</taxon>
        <taxon>Laurales</taxon>
        <taxon>Lauraceae</taxon>
        <taxon>Cinnamomum</taxon>
    </lineage>
</organism>
<evidence type="ECO:0000259" key="12">
    <source>
        <dbReference type="PROSITE" id="PS51017"/>
    </source>
</evidence>
<proteinExistence type="inferred from homology"/>